<evidence type="ECO:0000313" key="3">
    <source>
        <dbReference type="WBParaSite" id="nRc.2.0.1.t01098-RA"/>
    </source>
</evidence>
<protein>
    <submittedName>
        <fullName evidence="3">Uncharacterized protein</fullName>
    </submittedName>
</protein>
<feature type="region of interest" description="Disordered" evidence="1">
    <location>
        <begin position="1"/>
        <end position="37"/>
    </location>
</feature>
<accession>A0A915HHJ3</accession>
<reference evidence="3" key="1">
    <citation type="submission" date="2022-11" db="UniProtKB">
        <authorList>
            <consortium name="WormBaseParasite"/>
        </authorList>
    </citation>
    <scope>IDENTIFICATION</scope>
</reference>
<dbReference type="WBParaSite" id="nRc.2.0.1.t01098-RA">
    <property type="protein sequence ID" value="nRc.2.0.1.t01098-RA"/>
    <property type="gene ID" value="nRc.2.0.1.g01098"/>
</dbReference>
<evidence type="ECO:0000313" key="2">
    <source>
        <dbReference type="Proteomes" id="UP000887565"/>
    </source>
</evidence>
<keyword evidence="2" id="KW-1185">Reference proteome</keyword>
<proteinExistence type="predicted"/>
<name>A0A915HHJ3_ROMCU</name>
<dbReference type="Proteomes" id="UP000887565">
    <property type="component" value="Unplaced"/>
</dbReference>
<evidence type="ECO:0000256" key="1">
    <source>
        <dbReference type="SAM" id="MobiDB-lite"/>
    </source>
</evidence>
<feature type="compositionally biased region" description="Basic and acidic residues" evidence="1">
    <location>
        <begin position="10"/>
        <end position="21"/>
    </location>
</feature>
<sequence length="62" mass="7650">MKNVTRKKKQDRESSKEERKNNVKKNKKRKGRIGKDKDKEPRLIADYYYRSASFYFKNFVFK</sequence>
<organism evidence="2 3">
    <name type="scientific">Romanomermis culicivorax</name>
    <name type="common">Nematode worm</name>
    <dbReference type="NCBI Taxonomy" id="13658"/>
    <lineage>
        <taxon>Eukaryota</taxon>
        <taxon>Metazoa</taxon>
        <taxon>Ecdysozoa</taxon>
        <taxon>Nematoda</taxon>
        <taxon>Enoplea</taxon>
        <taxon>Dorylaimia</taxon>
        <taxon>Mermithida</taxon>
        <taxon>Mermithoidea</taxon>
        <taxon>Mermithidae</taxon>
        <taxon>Romanomermis</taxon>
    </lineage>
</organism>
<feature type="compositionally biased region" description="Basic residues" evidence="1">
    <location>
        <begin position="22"/>
        <end position="32"/>
    </location>
</feature>
<dbReference type="AlphaFoldDB" id="A0A915HHJ3"/>